<dbReference type="InterPro" id="IPR012338">
    <property type="entry name" value="Beta-lactam/transpept-like"/>
</dbReference>
<protein>
    <submittedName>
        <fullName evidence="3">D-alanyl-D-alanine carboxypeptidase DacC</fullName>
        <ecNumber evidence="3">3.4.16.4</ecNumber>
    </submittedName>
</protein>
<dbReference type="EMBL" id="CP063194">
    <property type="protein sequence ID" value="WCZ39642.1"/>
    <property type="molecule type" value="Genomic_DNA"/>
</dbReference>
<keyword evidence="3" id="KW-0121">Carboxypeptidase</keyword>
<evidence type="ECO:0000256" key="2">
    <source>
        <dbReference type="ARBA" id="ARBA00022801"/>
    </source>
</evidence>
<keyword evidence="4" id="KW-1185">Reference proteome</keyword>
<reference evidence="3 4" key="1">
    <citation type="submission" date="2020-10" db="EMBL/GenBank/DDBJ databases">
        <title>Complete genome sequence of Corynebacterium jeddahense DSM 45997, type strain of Corynebacterium jeddahense.</title>
        <authorList>
            <person name="Busche T."/>
            <person name="Kalinowski J."/>
            <person name="Ruckert C."/>
        </authorList>
    </citation>
    <scope>NUCLEOTIDE SEQUENCE [LARGE SCALE GENOMIC DNA]</scope>
    <source>
        <strain evidence="3 4">DSM 45997</strain>
    </source>
</reference>
<dbReference type="PANTHER" id="PTHR30023">
    <property type="entry name" value="D-ALANYL-D-ALANINE CARBOXYPEPTIDASE"/>
    <property type="match status" value="1"/>
</dbReference>
<dbReference type="InterPro" id="IPR000667">
    <property type="entry name" value="Peptidase_S13"/>
</dbReference>
<dbReference type="Proteomes" id="UP001218071">
    <property type="component" value="Chromosome"/>
</dbReference>
<keyword evidence="2 3" id="KW-0378">Hydrolase</keyword>
<dbReference type="PANTHER" id="PTHR30023:SF0">
    <property type="entry name" value="PENICILLIN-SENSITIVE CARBOXYPEPTIDASE A"/>
    <property type="match status" value="1"/>
</dbReference>
<sequence length="419" mass="43051">MKVWTWAAGALALAAVGGVAGFGIAAHEQLGEITHAPPFELQAAPSALVPAEPSRIDDTSLTNALTTLGANPALGTYGARVSRASDGATVFEHAPGDALRPASVTKVLTASAALLSLGAQDRVTTQVVRGADPAEVTIKAAGDVWLDADALDDLATQIGHADRVLIDTSVWDGMEEMLPGWNPLDIDGGFVAPLQPAMLSGGRLNGETTGDVPRSHTPALDVAQALANRVGATEVGVGTAPADGQVAAAVESPTLAERLEMMMKHSDNVYAEAIGREVALKRGTKDAPGAALSVLAERGFDTAGVTLVDNSGLSTDDRIPAQLLDALMLDATTKPELRPLLAALPVAAADGTLADRYGDLPGRGWVRAKTGTLDNTASLAGTVTSVNGNVYTFAVICNDADVLAARRAMDELTSALRDY</sequence>
<evidence type="ECO:0000313" key="3">
    <source>
        <dbReference type="EMBL" id="WCZ39642.1"/>
    </source>
</evidence>
<dbReference type="GO" id="GO:0009002">
    <property type="term" value="F:serine-type D-Ala-D-Ala carboxypeptidase activity"/>
    <property type="evidence" value="ECO:0007669"/>
    <property type="project" value="UniProtKB-EC"/>
</dbReference>
<comment type="similarity">
    <text evidence="1">Belongs to the peptidase S13 family.</text>
</comment>
<evidence type="ECO:0000313" key="4">
    <source>
        <dbReference type="Proteomes" id="UP001218071"/>
    </source>
</evidence>
<dbReference type="NCBIfam" id="TIGR00666">
    <property type="entry name" value="PBP4"/>
    <property type="match status" value="1"/>
</dbReference>
<name>A0ABY7UMG0_9CORY</name>
<dbReference type="EC" id="3.4.16.4" evidence="3"/>
<gene>
    <name evidence="3" type="primary">dacC</name>
    <name evidence="3" type="ORF">CJEDD_10360</name>
</gene>
<accession>A0ABY7UMG0</accession>
<evidence type="ECO:0000256" key="1">
    <source>
        <dbReference type="ARBA" id="ARBA00006096"/>
    </source>
</evidence>
<dbReference type="PRINTS" id="PR00922">
    <property type="entry name" value="DADACBPTASE3"/>
</dbReference>
<dbReference type="SUPFAM" id="SSF56601">
    <property type="entry name" value="beta-lactamase/transpeptidase-like"/>
    <property type="match status" value="1"/>
</dbReference>
<organism evidence="3 4">
    <name type="scientific">Corynebacterium jeddahense</name>
    <dbReference type="NCBI Taxonomy" id="1414719"/>
    <lineage>
        <taxon>Bacteria</taxon>
        <taxon>Bacillati</taxon>
        <taxon>Actinomycetota</taxon>
        <taxon>Actinomycetes</taxon>
        <taxon>Mycobacteriales</taxon>
        <taxon>Corynebacteriaceae</taxon>
        <taxon>Corynebacterium</taxon>
    </lineage>
</organism>
<dbReference type="Pfam" id="PF02113">
    <property type="entry name" value="Peptidase_S13"/>
    <property type="match status" value="2"/>
</dbReference>
<keyword evidence="3" id="KW-0645">Protease</keyword>
<dbReference type="RefSeq" id="WP_042407426.1">
    <property type="nucleotide sequence ID" value="NZ_CBYN010000056.1"/>
</dbReference>
<dbReference type="Gene3D" id="3.40.710.10">
    <property type="entry name" value="DD-peptidase/beta-lactamase superfamily"/>
    <property type="match status" value="2"/>
</dbReference>
<proteinExistence type="inferred from homology"/>